<dbReference type="GO" id="GO:0006285">
    <property type="term" value="P:base-excision repair, AP site formation"/>
    <property type="evidence" value="ECO:0007669"/>
    <property type="project" value="InterPro"/>
</dbReference>
<keyword evidence="2" id="KW-0378">Hydrolase</keyword>
<name>A0A507DSB7_9FUNG</name>
<keyword evidence="3" id="KW-0234">DNA repair</keyword>
<dbReference type="PANTHER" id="PTHR12159">
    <property type="entry name" value="G/T AND G/U MISMATCH-SPECIFIC DNA GLYCOSYLASE"/>
    <property type="match status" value="1"/>
</dbReference>
<feature type="region of interest" description="Disordered" evidence="4">
    <location>
        <begin position="1"/>
        <end position="25"/>
    </location>
</feature>
<dbReference type="InterPro" id="IPR005122">
    <property type="entry name" value="Uracil-DNA_glycosylase-like"/>
</dbReference>
<dbReference type="InterPro" id="IPR036895">
    <property type="entry name" value="Uracil-DNA_glycosylase-like_sf"/>
</dbReference>
<keyword evidence="1" id="KW-0227">DNA damage</keyword>
<keyword evidence="7" id="KW-1185">Reference proteome</keyword>
<evidence type="ECO:0000259" key="5">
    <source>
        <dbReference type="Pfam" id="PF03167"/>
    </source>
</evidence>
<dbReference type="AlphaFoldDB" id="A0A507DSB7"/>
<dbReference type="Proteomes" id="UP000318582">
    <property type="component" value="Unassembled WGS sequence"/>
</dbReference>
<dbReference type="GO" id="GO:0008263">
    <property type="term" value="F:pyrimidine-specific mismatch base pair DNA N-glycosylase activity"/>
    <property type="evidence" value="ECO:0007669"/>
    <property type="project" value="TreeGrafter"/>
</dbReference>
<dbReference type="GO" id="GO:0004844">
    <property type="term" value="F:uracil DNA N-glycosylase activity"/>
    <property type="evidence" value="ECO:0007669"/>
    <property type="project" value="TreeGrafter"/>
</dbReference>
<dbReference type="InterPro" id="IPR015637">
    <property type="entry name" value="MUG/TDG"/>
</dbReference>
<proteinExistence type="predicted"/>
<accession>A0A507DSB7</accession>
<evidence type="ECO:0000256" key="2">
    <source>
        <dbReference type="ARBA" id="ARBA00022801"/>
    </source>
</evidence>
<evidence type="ECO:0000256" key="1">
    <source>
        <dbReference type="ARBA" id="ARBA00022763"/>
    </source>
</evidence>
<dbReference type="Pfam" id="PF03167">
    <property type="entry name" value="UDG"/>
    <property type="match status" value="1"/>
</dbReference>
<evidence type="ECO:0000256" key="3">
    <source>
        <dbReference type="ARBA" id="ARBA00023204"/>
    </source>
</evidence>
<dbReference type="EMBL" id="QEAQ01000169">
    <property type="protein sequence ID" value="TPX54127.1"/>
    <property type="molecule type" value="Genomic_DNA"/>
</dbReference>
<organism evidence="6 7">
    <name type="scientific">Powellomyces hirtus</name>
    <dbReference type="NCBI Taxonomy" id="109895"/>
    <lineage>
        <taxon>Eukaryota</taxon>
        <taxon>Fungi</taxon>
        <taxon>Fungi incertae sedis</taxon>
        <taxon>Chytridiomycota</taxon>
        <taxon>Chytridiomycota incertae sedis</taxon>
        <taxon>Chytridiomycetes</taxon>
        <taxon>Spizellomycetales</taxon>
        <taxon>Powellomycetaceae</taxon>
        <taxon>Powellomyces</taxon>
    </lineage>
</organism>
<gene>
    <name evidence="6" type="ORF">PhCBS80983_g06038</name>
</gene>
<protein>
    <recommendedName>
        <fullName evidence="5">Uracil-DNA glycosylase-like domain-containing protein</fullName>
    </recommendedName>
</protein>
<feature type="domain" description="Uracil-DNA glycosylase-like" evidence="5">
    <location>
        <begin position="93"/>
        <end position="258"/>
    </location>
</feature>
<evidence type="ECO:0000256" key="4">
    <source>
        <dbReference type="SAM" id="MobiDB-lite"/>
    </source>
</evidence>
<evidence type="ECO:0000313" key="6">
    <source>
        <dbReference type="EMBL" id="TPX54127.1"/>
    </source>
</evidence>
<dbReference type="CDD" id="cd10028">
    <property type="entry name" value="UDG-F2_TDG_MUG"/>
    <property type="match status" value="1"/>
</dbReference>
<dbReference type="STRING" id="109895.A0A507DSB7"/>
<comment type="caution">
    <text evidence="6">The sequence shown here is derived from an EMBL/GenBank/DDBJ whole genome shotgun (WGS) entry which is preliminary data.</text>
</comment>
<sequence length="287" mass="31561">MTPSFVKLERCDGDAELEDSSRSQDSFRSMISRFAFKHEGVSSTATPTRTSSTVKKERAIKPYSRVTKPERHTKSAPTATPGEDAILELPCVPDYLAPGLNVMFVGFNPGIQSSTRGHHYAGATNFFWPFVVEAGLTNGERVGYADDSRCVADFSLGFTNIVSRPSRSSTDLHAREYAAGVSPLLHKINLYAPRIVCFVGLRVWDAFNTETKHIVTDKKAKAKPVLGVQPRDFETESGRRVKLFVTPATSGRVTAYTRLQRLDLFRDLKVVVDGLGEPDGVEDGGQS</sequence>
<dbReference type="SUPFAM" id="SSF52141">
    <property type="entry name" value="Uracil-DNA glycosylase-like"/>
    <property type="match status" value="1"/>
</dbReference>
<evidence type="ECO:0000313" key="7">
    <source>
        <dbReference type="Proteomes" id="UP000318582"/>
    </source>
</evidence>
<dbReference type="Gene3D" id="3.40.470.10">
    <property type="entry name" value="Uracil-DNA glycosylase-like domain"/>
    <property type="match status" value="1"/>
</dbReference>
<reference evidence="6 7" key="1">
    <citation type="journal article" date="2019" name="Sci. Rep.">
        <title>Comparative genomics of chytrid fungi reveal insights into the obligate biotrophic and pathogenic lifestyle of Synchytrium endobioticum.</title>
        <authorList>
            <person name="van de Vossenberg B.T.L.H."/>
            <person name="Warris S."/>
            <person name="Nguyen H.D.T."/>
            <person name="van Gent-Pelzer M.P.E."/>
            <person name="Joly D.L."/>
            <person name="van de Geest H.C."/>
            <person name="Bonants P.J.M."/>
            <person name="Smith D.S."/>
            <person name="Levesque C.A."/>
            <person name="van der Lee T.A.J."/>
        </authorList>
    </citation>
    <scope>NUCLEOTIDE SEQUENCE [LARGE SCALE GENOMIC DNA]</scope>
    <source>
        <strain evidence="6 7">CBS 809.83</strain>
    </source>
</reference>
<dbReference type="PANTHER" id="PTHR12159:SF9">
    <property type="entry name" value="G_T MISMATCH-SPECIFIC THYMINE DNA GLYCOSYLASE"/>
    <property type="match status" value="1"/>
</dbReference>